<dbReference type="GO" id="GO:0050661">
    <property type="term" value="F:NADP binding"/>
    <property type="evidence" value="ECO:0007669"/>
    <property type="project" value="TreeGrafter"/>
</dbReference>
<evidence type="ECO:0000256" key="7">
    <source>
        <dbReference type="ARBA" id="ARBA00022857"/>
    </source>
</evidence>
<evidence type="ECO:0000313" key="14">
    <source>
        <dbReference type="EMBL" id="PEJ35175.1"/>
    </source>
</evidence>
<evidence type="ECO:0000256" key="8">
    <source>
        <dbReference type="ARBA" id="ARBA00023002"/>
    </source>
</evidence>
<keyword evidence="7 11" id="KW-0521">NADP</keyword>
<dbReference type="InterPro" id="IPR050838">
    <property type="entry name" value="Ketopantoate_reductase"/>
</dbReference>
<evidence type="ECO:0000256" key="9">
    <source>
        <dbReference type="ARBA" id="ARBA00032024"/>
    </source>
</evidence>
<evidence type="ECO:0000313" key="15">
    <source>
        <dbReference type="Proteomes" id="UP000220106"/>
    </source>
</evidence>
<dbReference type="RefSeq" id="WP_098175416.1">
    <property type="nucleotide sequence ID" value="NZ_JBHXKF010000003.1"/>
</dbReference>
<dbReference type="InterPro" id="IPR036291">
    <property type="entry name" value="NAD(P)-bd_dom_sf"/>
</dbReference>
<dbReference type="Pfam" id="PF08546">
    <property type="entry name" value="ApbA_C"/>
    <property type="match status" value="1"/>
</dbReference>
<dbReference type="InterPro" id="IPR003710">
    <property type="entry name" value="ApbA"/>
</dbReference>
<comment type="catalytic activity">
    <reaction evidence="10 11">
        <text>(R)-pantoate + NADP(+) = 2-dehydropantoate + NADPH + H(+)</text>
        <dbReference type="Rhea" id="RHEA:16233"/>
        <dbReference type="ChEBI" id="CHEBI:11561"/>
        <dbReference type="ChEBI" id="CHEBI:15378"/>
        <dbReference type="ChEBI" id="CHEBI:15980"/>
        <dbReference type="ChEBI" id="CHEBI:57783"/>
        <dbReference type="ChEBI" id="CHEBI:58349"/>
        <dbReference type="EC" id="1.1.1.169"/>
    </reaction>
</comment>
<evidence type="ECO:0000256" key="11">
    <source>
        <dbReference type="RuleBase" id="RU362068"/>
    </source>
</evidence>
<dbReference type="GO" id="GO:0005737">
    <property type="term" value="C:cytoplasm"/>
    <property type="evidence" value="ECO:0007669"/>
    <property type="project" value="TreeGrafter"/>
</dbReference>
<dbReference type="SUPFAM" id="SSF48179">
    <property type="entry name" value="6-phosphogluconate dehydrogenase C-terminal domain-like"/>
    <property type="match status" value="1"/>
</dbReference>
<reference evidence="14 15" key="1">
    <citation type="submission" date="2017-09" db="EMBL/GenBank/DDBJ databases">
        <title>Large-scale bioinformatics analysis of Bacillus genomes uncovers conserved roles of natural products in bacterial physiology.</title>
        <authorList>
            <consortium name="Agbiome Team Llc"/>
            <person name="Bleich R.M."/>
            <person name="Kirk G.J."/>
            <person name="Santa Maria K.C."/>
            <person name="Allen S.E."/>
            <person name="Farag S."/>
            <person name="Shank E.A."/>
            <person name="Bowers A."/>
        </authorList>
    </citation>
    <scope>NUCLEOTIDE SEQUENCE [LARGE SCALE GENOMIC DNA]</scope>
    <source>
        <strain evidence="14 15">AFS003229</strain>
    </source>
</reference>
<comment type="function">
    <text evidence="1 11">Catalyzes the NADPH-dependent reduction of ketopantoate into pantoic acid.</text>
</comment>
<dbReference type="Proteomes" id="UP000220106">
    <property type="component" value="Unassembled WGS sequence"/>
</dbReference>
<comment type="caution">
    <text evidence="14">The sequence shown here is derived from an EMBL/GenBank/DDBJ whole genome shotgun (WGS) entry which is preliminary data.</text>
</comment>
<evidence type="ECO:0000256" key="1">
    <source>
        <dbReference type="ARBA" id="ARBA00002919"/>
    </source>
</evidence>
<evidence type="ECO:0000259" key="12">
    <source>
        <dbReference type="Pfam" id="PF02558"/>
    </source>
</evidence>
<dbReference type="EMBL" id="NUEQ01000013">
    <property type="protein sequence ID" value="PEJ35175.1"/>
    <property type="molecule type" value="Genomic_DNA"/>
</dbReference>
<evidence type="ECO:0000256" key="6">
    <source>
        <dbReference type="ARBA" id="ARBA00022655"/>
    </source>
</evidence>
<dbReference type="InterPro" id="IPR013328">
    <property type="entry name" value="6PGD_dom2"/>
</dbReference>
<comment type="pathway">
    <text evidence="2 11">Cofactor biosynthesis; (R)-pantothenate biosynthesis; (R)-pantoate from 3-methyl-2-oxobutanoate: step 2/2.</text>
</comment>
<feature type="domain" description="Ketopantoate reductase C-terminal" evidence="13">
    <location>
        <begin position="174"/>
        <end position="290"/>
    </location>
</feature>
<evidence type="ECO:0000256" key="5">
    <source>
        <dbReference type="ARBA" id="ARBA00019465"/>
    </source>
</evidence>
<comment type="similarity">
    <text evidence="3 11">Belongs to the ketopantoate reductase family.</text>
</comment>
<keyword evidence="8 11" id="KW-0560">Oxidoreductase</keyword>
<dbReference type="GO" id="GO:0015940">
    <property type="term" value="P:pantothenate biosynthetic process"/>
    <property type="evidence" value="ECO:0007669"/>
    <property type="project" value="UniProtKB-KW"/>
</dbReference>
<name>A0AAX0RSA3_9BACI</name>
<dbReference type="InterPro" id="IPR013752">
    <property type="entry name" value="KPA_reductase"/>
</dbReference>
<protein>
    <recommendedName>
        <fullName evidence="5 11">2-dehydropantoate 2-reductase</fullName>
        <ecNumber evidence="4 11">1.1.1.169</ecNumber>
    </recommendedName>
    <alternativeName>
        <fullName evidence="9 11">Ketopantoate reductase</fullName>
    </alternativeName>
</protein>
<dbReference type="SUPFAM" id="SSF51735">
    <property type="entry name" value="NAD(P)-binding Rossmann-fold domains"/>
    <property type="match status" value="1"/>
</dbReference>
<sequence>MRIGIIGGGAIGLLFASRLSGNHSVTLYTRTMEQASIINRDGLCLIENGESRLLTGIVSKAMEEGTSSEDLIIITVKQYHLSQILPVIERIQVPLLFLQNGYGHISYLKQLQSPVIYVGVVEHGALKHDQNTVEHTGLGITRVASFKGSLDQLSLLDEKINRFPFSKSENYHSMLIDKLVVNAVINPLTAILSVENGKLISNPFYYQLFQALFEEISAILELPNKMGSFEHVKSVCFATAENRSSMLKDIDNGRKTEIDAILGYILSEAKRKEKSDCVTASLYKMVKGKESQGG</sequence>
<keyword evidence="6 11" id="KW-0566">Pantothenate biosynthesis</keyword>
<dbReference type="NCBIfam" id="TIGR00745">
    <property type="entry name" value="apbA_panE"/>
    <property type="match status" value="1"/>
</dbReference>
<dbReference type="NCBIfam" id="NF005093">
    <property type="entry name" value="PRK06522.2-4"/>
    <property type="match status" value="1"/>
</dbReference>
<dbReference type="Gene3D" id="3.40.50.720">
    <property type="entry name" value="NAD(P)-binding Rossmann-like Domain"/>
    <property type="match status" value="1"/>
</dbReference>
<dbReference type="InterPro" id="IPR013332">
    <property type="entry name" value="KPR_N"/>
</dbReference>
<dbReference type="AlphaFoldDB" id="A0AAX0RSA3"/>
<dbReference type="PANTHER" id="PTHR43765:SF2">
    <property type="entry name" value="2-DEHYDROPANTOATE 2-REDUCTASE"/>
    <property type="match status" value="1"/>
</dbReference>
<gene>
    <name evidence="14" type="ORF">CN689_07620</name>
</gene>
<evidence type="ECO:0000256" key="10">
    <source>
        <dbReference type="ARBA" id="ARBA00048793"/>
    </source>
</evidence>
<feature type="domain" description="Ketopantoate reductase N-terminal" evidence="12">
    <location>
        <begin position="3"/>
        <end position="147"/>
    </location>
</feature>
<evidence type="ECO:0000256" key="2">
    <source>
        <dbReference type="ARBA" id="ARBA00004994"/>
    </source>
</evidence>
<dbReference type="Gene3D" id="1.10.1040.10">
    <property type="entry name" value="N-(1-d-carboxylethyl)-l-norvaline Dehydrogenase, domain 2"/>
    <property type="match status" value="1"/>
</dbReference>
<dbReference type="InterPro" id="IPR008927">
    <property type="entry name" value="6-PGluconate_DH-like_C_sf"/>
</dbReference>
<evidence type="ECO:0000259" key="13">
    <source>
        <dbReference type="Pfam" id="PF08546"/>
    </source>
</evidence>
<evidence type="ECO:0000256" key="4">
    <source>
        <dbReference type="ARBA" id="ARBA00013014"/>
    </source>
</evidence>
<dbReference type="GO" id="GO:0008677">
    <property type="term" value="F:2-dehydropantoate 2-reductase activity"/>
    <property type="evidence" value="ECO:0007669"/>
    <property type="project" value="UniProtKB-EC"/>
</dbReference>
<dbReference type="EC" id="1.1.1.169" evidence="4 11"/>
<accession>A0AAX0RSA3</accession>
<evidence type="ECO:0000256" key="3">
    <source>
        <dbReference type="ARBA" id="ARBA00007870"/>
    </source>
</evidence>
<dbReference type="Pfam" id="PF02558">
    <property type="entry name" value="ApbA"/>
    <property type="match status" value="1"/>
</dbReference>
<proteinExistence type="inferred from homology"/>
<dbReference type="PANTHER" id="PTHR43765">
    <property type="entry name" value="2-DEHYDROPANTOATE 2-REDUCTASE-RELATED"/>
    <property type="match status" value="1"/>
</dbReference>
<organism evidence="14 15">
    <name type="scientific">Peribacillus butanolivorans</name>
    <dbReference type="NCBI Taxonomy" id="421767"/>
    <lineage>
        <taxon>Bacteria</taxon>
        <taxon>Bacillati</taxon>
        <taxon>Bacillota</taxon>
        <taxon>Bacilli</taxon>
        <taxon>Bacillales</taxon>
        <taxon>Bacillaceae</taxon>
        <taxon>Peribacillus</taxon>
    </lineage>
</organism>